<dbReference type="InterPro" id="IPR001296">
    <property type="entry name" value="Glyco_trans_1"/>
</dbReference>
<evidence type="ECO:0000313" key="3">
    <source>
        <dbReference type="EMBL" id="XBT94911.1"/>
    </source>
</evidence>
<dbReference type="GO" id="GO:0016757">
    <property type="term" value="F:glycosyltransferase activity"/>
    <property type="evidence" value="ECO:0007669"/>
    <property type="project" value="InterPro"/>
</dbReference>
<proteinExistence type="predicted"/>
<dbReference type="SUPFAM" id="SSF53756">
    <property type="entry name" value="UDP-Glycosyltransferase/glycogen phosphorylase"/>
    <property type="match status" value="1"/>
</dbReference>
<sequence length="380" mass="42689">MRVLHFFKTYWPDTFGGVERTIHAIVNGTAKYGVESDVLSLSKKPLENSVELDGHMAHKAKLNFEFASTGFSCEVFGRFRELSRKADIIHYHFPWPLMDIVHLVTHAGKPAIVTYHSDIVKQKLLLKLYEPVMHRFLTSVDRIVATSPNYLATSEVLQRYKDKTTVIPLGLDEADYPKASDQDKARWRARLPKPFFLFVGVLRYYKGIHILLEAARRTNTNVVIVGQGPMEASLKSFMKQHDLHNVFFLGALPDVDKTALLELCSGVVFPSNLRSEAFGLSLVEAAMFAKPMISCEIGTGTSFVNQDCKTGYVVQPDDPSALAKAMERLVDDGESIASLGAAARLRYKEFFTAEQMGHKYATVYDELLTELGTERSMRAK</sequence>
<dbReference type="RefSeq" id="WP_349958997.1">
    <property type="nucleotide sequence ID" value="NZ_CP157960.1"/>
</dbReference>
<dbReference type="PANTHER" id="PTHR45947:SF3">
    <property type="entry name" value="SULFOQUINOVOSYL TRANSFERASE SQD2"/>
    <property type="match status" value="1"/>
</dbReference>
<accession>A0AAU7RXJ5</accession>
<feature type="domain" description="Glycosyltransferase subfamily 4-like N-terminal" evidence="2">
    <location>
        <begin position="15"/>
        <end position="173"/>
    </location>
</feature>
<dbReference type="PANTHER" id="PTHR45947">
    <property type="entry name" value="SULFOQUINOVOSYL TRANSFERASE SQD2"/>
    <property type="match status" value="1"/>
</dbReference>
<dbReference type="Pfam" id="PF13439">
    <property type="entry name" value="Glyco_transf_4"/>
    <property type="match status" value="1"/>
</dbReference>
<dbReference type="Gene3D" id="3.40.50.2000">
    <property type="entry name" value="Glycogen Phosphorylase B"/>
    <property type="match status" value="2"/>
</dbReference>
<dbReference type="EMBL" id="CP157960">
    <property type="protein sequence ID" value="XBT94911.1"/>
    <property type="molecule type" value="Genomic_DNA"/>
</dbReference>
<feature type="domain" description="Glycosyl transferase family 1" evidence="1">
    <location>
        <begin position="182"/>
        <end position="345"/>
    </location>
</feature>
<protein>
    <submittedName>
        <fullName evidence="3">Glycosyltransferase family 4 protein</fullName>
    </submittedName>
</protein>
<dbReference type="InterPro" id="IPR028098">
    <property type="entry name" value="Glyco_trans_4-like_N"/>
</dbReference>
<dbReference type="InterPro" id="IPR050194">
    <property type="entry name" value="Glycosyltransferase_grp1"/>
</dbReference>
<reference evidence="3" key="1">
    <citation type="submission" date="2024-06" db="EMBL/GenBank/DDBJ databases">
        <authorList>
            <person name="Li T."/>
            <person name="Gao R."/>
        </authorList>
    </citation>
    <scope>NUCLEOTIDE SEQUENCE</scope>
    <source>
        <strain evidence="3">ZPR3</strain>
    </source>
</reference>
<dbReference type="Pfam" id="PF00534">
    <property type="entry name" value="Glycos_transf_1"/>
    <property type="match status" value="1"/>
</dbReference>
<dbReference type="CDD" id="cd03795">
    <property type="entry name" value="GT4_WfcD-like"/>
    <property type="match status" value="1"/>
</dbReference>
<name>A0AAU7RXJ5_9HYPH</name>
<evidence type="ECO:0000259" key="2">
    <source>
        <dbReference type="Pfam" id="PF13439"/>
    </source>
</evidence>
<evidence type="ECO:0000259" key="1">
    <source>
        <dbReference type="Pfam" id="PF00534"/>
    </source>
</evidence>
<gene>
    <name evidence="3" type="ORF">ABM479_16645</name>
</gene>
<organism evidence="3">
    <name type="scientific">Rhizobium sp. ZPR3</name>
    <dbReference type="NCBI Taxonomy" id="3158967"/>
    <lineage>
        <taxon>Bacteria</taxon>
        <taxon>Pseudomonadati</taxon>
        <taxon>Pseudomonadota</taxon>
        <taxon>Alphaproteobacteria</taxon>
        <taxon>Hyphomicrobiales</taxon>
        <taxon>Rhizobiaceae</taxon>
        <taxon>Rhizobium/Agrobacterium group</taxon>
        <taxon>Rhizobium</taxon>
    </lineage>
</organism>
<dbReference type="AlphaFoldDB" id="A0AAU7RXJ5"/>